<dbReference type="PANTHER" id="PTHR46732:SF8">
    <property type="entry name" value="ATP-DEPENDENT PROTEASE LA (LON) DOMAIN PROTEIN"/>
    <property type="match status" value="1"/>
</dbReference>
<accession>A0A0C1W4D3</accession>
<name>A0A0C1W4D3_9VIBR</name>
<keyword evidence="2" id="KW-0378">Hydrolase</keyword>
<gene>
    <name evidence="2" type="ORF">H735_20040</name>
</gene>
<protein>
    <submittedName>
        <fullName evidence="2">ATP-dependent protease</fullName>
    </submittedName>
</protein>
<dbReference type="PATRIC" id="fig|1229493.5.peg.3402"/>
<dbReference type="SMART" id="SM00464">
    <property type="entry name" value="LON"/>
    <property type="match status" value="1"/>
</dbReference>
<dbReference type="Pfam" id="PF02190">
    <property type="entry name" value="LON_substr_bdg"/>
    <property type="match status" value="1"/>
</dbReference>
<dbReference type="PANTHER" id="PTHR46732">
    <property type="entry name" value="ATP-DEPENDENT PROTEASE LA (LON) DOMAIN PROTEIN"/>
    <property type="match status" value="1"/>
</dbReference>
<evidence type="ECO:0000313" key="3">
    <source>
        <dbReference type="Proteomes" id="UP000031586"/>
    </source>
</evidence>
<evidence type="ECO:0000313" key="2">
    <source>
        <dbReference type="EMBL" id="KIF51277.1"/>
    </source>
</evidence>
<dbReference type="Gene3D" id="1.10.4060.10">
    <property type="entry name" value="BPP1347 like domain"/>
    <property type="match status" value="1"/>
</dbReference>
<reference evidence="2 3" key="1">
    <citation type="submission" date="2014-07" db="EMBL/GenBank/DDBJ databases">
        <title>Unique and conserved regions in Vibrio harveyi and related species in comparison with the shrimp pathogen Vibrio harveyi CAIM 1792.</title>
        <authorList>
            <person name="Espinoza-Valles I."/>
            <person name="Vora G."/>
            <person name="Leekitcharoenphon P."/>
            <person name="Ussery D."/>
            <person name="Hoj L."/>
            <person name="Gomez-Gil B."/>
        </authorList>
    </citation>
    <scope>NUCLEOTIDE SEQUENCE [LARGE SCALE GENOMIC DNA]</scope>
    <source>
        <strain evidence="3">CAIM 1854 / LMG 25443</strain>
    </source>
</reference>
<feature type="domain" description="Lon N-terminal" evidence="1">
    <location>
        <begin position="3"/>
        <end position="190"/>
    </location>
</feature>
<dbReference type="InterPro" id="IPR003111">
    <property type="entry name" value="Lon_prtase_N"/>
</dbReference>
<dbReference type="GO" id="GO:0006508">
    <property type="term" value="P:proteolysis"/>
    <property type="evidence" value="ECO:0007669"/>
    <property type="project" value="UniProtKB-KW"/>
</dbReference>
<dbReference type="InterPro" id="IPR015947">
    <property type="entry name" value="PUA-like_sf"/>
</dbReference>
<dbReference type="GO" id="GO:0008233">
    <property type="term" value="F:peptidase activity"/>
    <property type="evidence" value="ECO:0007669"/>
    <property type="project" value="UniProtKB-KW"/>
</dbReference>
<sequence>MKEVMLFPLTSVVLPEGKMNLRIFEPRYKRMVKECSLQDSGFGVCLVGNDGDPKAVGNVSSIGTLVTIVDFETLSDGLLGITVAGERRFIVKRVRADSDGLRHAEVEWLDNWQEPRSHPDFLYLSHQLAHVYEQFPQLGTLYQHRFYDDPSWVAQRWLELLPLDCELFEQLVGAEDCLPALHFLNDAIEAPLQRETRI</sequence>
<dbReference type="RefSeq" id="WP_020195471.1">
    <property type="nucleotide sequence ID" value="NZ_BAOH01000023.1"/>
</dbReference>
<dbReference type="SUPFAM" id="SSF88697">
    <property type="entry name" value="PUA domain-like"/>
    <property type="match status" value="1"/>
</dbReference>
<organism evidence="2 3">
    <name type="scientific">Vibrio owensii CAIM 1854 = LMG 25443</name>
    <dbReference type="NCBI Taxonomy" id="1229493"/>
    <lineage>
        <taxon>Bacteria</taxon>
        <taxon>Pseudomonadati</taxon>
        <taxon>Pseudomonadota</taxon>
        <taxon>Gammaproteobacteria</taxon>
        <taxon>Vibrionales</taxon>
        <taxon>Vibrionaceae</taxon>
        <taxon>Vibrio</taxon>
    </lineage>
</organism>
<dbReference type="Gene3D" id="2.30.130.40">
    <property type="entry name" value="LON domain-like"/>
    <property type="match status" value="1"/>
</dbReference>
<dbReference type="AlphaFoldDB" id="A0A0C1W4D3"/>
<keyword evidence="2" id="KW-0645">Protease</keyword>
<dbReference type="InterPro" id="IPR046336">
    <property type="entry name" value="Lon_prtase_N_sf"/>
</dbReference>
<evidence type="ECO:0000259" key="1">
    <source>
        <dbReference type="SMART" id="SM00464"/>
    </source>
</evidence>
<dbReference type="GeneID" id="47100568"/>
<proteinExistence type="predicted"/>
<comment type="caution">
    <text evidence="2">The sequence shown here is derived from an EMBL/GenBank/DDBJ whole genome shotgun (WGS) entry which is preliminary data.</text>
</comment>
<dbReference type="Proteomes" id="UP000031586">
    <property type="component" value="Unassembled WGS sequence"/>
</dbReference>
<dbReference type="EMBL" id="JPRD01000040">
    <property type="protein sequence ID" value="KIF51277.1"/>
    <property type="molecule type" value="Genomic_DNA"/>
</dbReference>